<feature type="chain" id="PRO_5045894511" description="Lipoprotein" evidence="2">
    <location>
        <begin position="22"/>
        <end position="243"/>
    </location>
</feature>
<evidence type="ECO:0000256" key="1">
    <source>
        <dbReference type="SAM" id="MobiDB-lite"/>
    </source>
</evidence>
<feature type="region of interest" description="Disordered" evidence="1">
    <location>
        <begin position="19"/>
        <end position="41"/>
    </location>
</feature>
<organism evidence="3 4">
    <name type="scientific">Lysinibacillus agricola</name>
    <dbReference type="NCBI Taxonomy" id="2590012"/>
    <lineage>
        <taxon>Bacteria</taxon>
        <taxon>Bacillati</taxon>
        <taxon>Bacillota</taxon>
        <taxon>Bacilli</taxon>
        <taxon>Bacillales</taxon>
        <taxon>Bacillaceae</taxon>
        <taxon>Lysinibacillus</taxon>
    </lineage>
</organism>
<proteinExistence type="predicted"/>
<name>A0ABX7AMW1_9BACI</name>
<protein>
    <recommendedName>
        <fullName evidence="5">Lipoprotein</fullName>
    </recommendedName>
</protein>
<gene>
    <name evidence="3" type="ORF">FJQ98_12940</name>
</gene>
<evidence type="ECO:0008006" key="5">
    <source>
        <dbReference type="Google" id="ProtNLM"/>
    </source>
</evidence>
<reference evidence="3 4" key="1">
    <citation type="submission" date="2020-01" db="EMBL/GenBank/DDBJ databases">
        <authorList>
            <person name="Liu G."/>
            <person name="Liu B."/>
        </authorList>
    </citation>
    <scope>NUCLEOTIDE SEQUENCE [LARGE SCALE GENOMIC DNA]</scope>
    <source>
        <strain evidence="3 4">FJAT-51161</strain>
    </source>
</reference>
<keyword evidence="4" id="KW-1185">Reference proteome</keyword>
<feature type="signal peptide" evidence="2">
    <location>
        <begin position="1"/>
        <end position="21"/>
    </location>
</feature>
<evidence type="ECO:0000313" key="3">
    <source>
        <dbReference type="EMBL" id="QQP10218.1"/>
    </source>
</evidence>
<dbReference type="EMBL" id="CP067341">
    <property type="protein sequence ID" value="QQP10218.1"/>
    <property type="molecule type" value="Genomic_DNA"/>
</dbReference>
<dbReference type="Proteomes" id="UP000596049">
    <property type="component" value="Chromosome"/>
</dbReference>
<evidence type="ECO:0000313" key="4">
    <source>
        <dbReference type="Proteomes" id="UP000596049"/>
    </source>
</evidence>
<accession>A0ABX7AMW1</accession>
<sequence length="243" mass="27160">MKKRMGTLLMLSAVMFSGCNSDNQEENKQEKTSQEMPSEQVTIPQDAKLIGSSENGEVELYAEANGVKLDFNGKVKDFDWTFYDDIQTKPQVFYTDVTGDGNEEAVIIIKTGNGTGLDTDEIHVVNKDLTEIKVQGYEDIVANNIESNVVKNDNGTLGITVKVQGKEHNFDYEFDPAPDLQQDQLAFGGIIIYFLENQKIKLNLVGSVGVSPTYVADFNITYKFDSTKNEFIVDQIEFKPVKN</sequence>
<keyword evidence="2" id="KW-0732">Signal</keyword>
<dbReference type="PROSITE" id="PS51257">
    <property type="entry name" value="PROKAR_LIPOPROTEIN"/>
    <property type="match status" value="1"/>
</dbReference>
<evidence type="ECO:0000256" key="2">
    <source>
        <dbReference type="SAM" id="SignalP"/>
    </source>
</evidence>